<dbReference type="VEuPathDB" id="FungiDB:PYU1_G014274"/>
<dbReference type="EMBL" id="GL376566">
    <property type="status" value="NOT_ANNOTATED_CDS"/>
    <property type="molecule type" value="Genomic_DNA"/>
</dbReference>
<dbReference type="PROSITE" id="PS51186">
    <property type="entry name" value="GNAT"/>
    <property type="match status" value="1"/>
</dbReference>
<proteinExistence type="predicted"/>
<dbReference type="SUPFAM" id="SSF55729">
    <property type="entry name" value="Acyl-CoA N-acyltransferases (Nat)"/>
    <property type="match status" value="1"/>
</dbReference>
<dbReference type="Pfam" id="PF00583">
    <property type="entry name" value="Acetyltransf_1"/>
    <property type="match status" value="1"/>
</dbReference>
<protein>
    <recommendedName>
        <fullName evidence="2">N-acetyltransferase domain-containing protein</fullName>
    </recommendedName>
</protein>
<evidence type="ECO:0000313" key="4">
    <source>
        <dbReference type="Proteomes" id="UP000019132"/>
    </source>
</evidence>
<reference evidence="4" key="2">
    <citation type="submission" date="2010-04" db="EMBL/GenBank/DDBJ databases">
        <authorList>
            <person name="Buell R."/>
            <person name="Hamilton J."/>
            <person name="Hostetler J."/>
        </authorList>
    </citation>
    <scope>NUCLEOTIDE SEQUENCE [LARGE SCALE GENOMIC DNA]</scope>
    <source>
        <strain evidence="4">DAOM:BR144</strain>
    </source>
</reference>
<dbReference type="InterPro" id="IPR000182">
    <property type="entry name" value="GNAT_dom"/>
</dbReference>
<evidence type="ECO:0000259" key="2">
    <source>
        <dbReference type="PROSITE" id="PS51186"/>
    </source>
</evidence>
<feature type="domain" description="N-acetyltransferase" evidence="2">
    <location>
        <begin position="11"/>
        <end position="181"/>
    </location>
</feature>
<organism evidence="3 4">
    <name type="scientific">Globisporangium ultimum (strain ATCC 200006 / CBS 805.95 / DAOM BR144)</name>
    <name type="common">Pythium ultimum</name>
    <dbReference type="NCBI Taxonomy" id="431595"/>
    <lineage>
        <taxon>Eukaryota</taxon>
        <taxon>Sar</taxon>
        <taxon>Stramenopiles</taxon>
        <taxon>Oomycota</taxon>
        <taxon>Peronosporomycetes</taxon>
        <taxon>Pythiales</taxon>
        <taxon>Pythiaceae</taxon>
        <taxon>Globisporangium</taxon>
    </lineage>
</organism>
<evidence type="ECO:0000313" key="3">
    <source>
        <dbReference type="EnsemblProtists" id="PYU1_T014304"/>
    </source>
</evidence>
<accession>K3XAQ5</accession>
<dbReference type="HOGENOM" id="CLU_013985_11_3_1"/>
<dbReference type="GO" id="GO:0008080">
    <property type="term" value="F:N-acetyltransferase activity"/>
    <property type="evidence" value="ECO:0007669"/>
    <property type="project" value="InterPro"/>
</dbReference>
<reference evidence="3" key="3">
    <citation type="submission" date="2015-02" db="UniProtKB">
        <authorList>
            <consortium name="EnsemblProtists"/>
        </authorList>
    </citation>
    <scope>IDENTIFICATION</scope>
    <source>
        <strain evidence="3">DAOM BR144</strain>
    </source>
</reference>
<dbReference type="InterPro" id="IPR050769">
    <property type="entry name" value="NAT_camello-type"/>
</dbReference>
<evidence type="ECO:0000256" key="1">
    <source>
        <dbReference type="ARBA" id="ARBA00022679"/>
    </source>
</evidence>
<dbReference type="PANTHER" id="PTHR13947:SF37">
    <property type="entry name" value="LD18367P"/>
    <property type="match status" value="1"/>
</dbReference>
<dbReference type="Proteomes" id="UP000019132">
    <property type="component" value="Unassembled WGS sequence"/>
</dbReference>
<dbReference type="EnsemblProtists" id="PYU1_T014304">
    <property type="protein sequence ID" value="PYU1_T014304"/>
    <property type="gene ID" value="PYU1_G014274"/>
</dbReference>
<dbReference type="OMA" id="HTTEWAK"/>
<keyword evidence="4" id="KW-1185">Reference proteome</keyword>
<reference evidence="4" key="1">
    <citation type="journal article" date="2010" name="Genome Biol.">
        <title>Genome sequence of the necrotrophic plant pathogen Pythium ultimum reveals original pathogenicity mechanisms and effector repertoire.</title>
        <authorList>
            <person name="Levesque C.A."/>
            <person name="Brouwer H."/>
            <person name="Cano L."/>
            <person name="Hamilton J.P."/>
            <person name="Holt C."/>
            <person name="Huitema E."/>
            <person name="Raffaele S."/>
            <person name="Robideau G.P."/>
            <person name="Thines M."/>
            <person name="Win J."/>
            <person name="Zerillo M.M."/>
            <person name="Beakes G.W."/>
            <person name="Boore J.L."/>
            <person name="Busam D."/>
            <person name="Dumas B."/>
            <person name="Ferriera S."/>
            <person name="Fuerstenberg S.I."/>
            <person name="Gachon C.M."/>
            <person name="Gaulin E."/>
            <person name="Govers F."/>
            <person name="Grenville-Briggs L."/>
            <person name="Horner N."/>
            <person name="Hostetler J."/>
            <person name="Jiang R.H."/>
            <person name="Johnson J."/>
            <person name="Krajaejun T."/>
            <person name="Lin H."/>
            <person name="Meijer H.J."/>
            <person name="Moore B."/>
            <person name="Morris P."/>
            <person name="Phuntmart V."/>
            <person name="Puiu D."/>
            <person name="Shetty J."/>
            <person name="Stajich J.E."/>
            <person name="Tripathy S."/>
            <person name="Wawra S."/>
            <person name="van West P."/>
            <person name="Whitty B.R."/>
            <person name="Coutinho P.M."/>
            <person name="Henrissat B."/>
            <person name="Martin F."/>
            <person name="Thomas P.D."/>
            <person name="Tyler B.M."/>
            <person name="De Vries R.P."/>
            <person name="Kamoun S."/>
            <person name="Yandell M."/>
            <person name="Tisserat N."/>
            <person name="Buell C.R."/>
        </authorList>
    </citation>
    <scope>NUCLEOTIDE SEQUENCE</scope>
    <source>
        <strain evidence="4">DAOM:BR144</strain>
    </source>
</reference>
<dbReference type="PANTHER" id="PTHR13947">
    <property type="entry name" value="GNAT FAMILY N-ACETYLTRANSFERASE"/>
    <property type="match status" value="1"/>
</dbReference>
<dbReference type="InterPro" id="IPR016181">
    <property type="entry name" value="Acyl_CoA_acyltransferase"/>
</dbReference>
<dbReference type="InParanoid" id="K3XAQ5"/>
<dbReference type="eggNOG" id="KOG3139">
    <property type="taxonomic scope" value="Eukaryota"/>
</dbReference>
<dbReference type="Gene3D" id="3.40.630.30">
    <property type="match status" value="1"/>
</dbReference>
<keyword evidence="1" id="KW-0808">Transferase</keyword>
<sequence>MAPAQNEPPRVEIRPFCPADHEPVVALYRDSMMRYTHKSHPHYPVWVDYVTHTLATDLADIPGHYLNKEGANFFVATMQTDDADEPIVVATLAIERKSETVAELRRVAVNASYRRAGIGRLLMRHTTEWAKANKYDKLVLSNAATQDLAHKFYTSLGYTLTQRSVHCEDPYFELTHFEKEI</sequence>
<dbReference type="AlphaFoldDB" id="K3XAQ5"/>
<name>K3XAQ5_GLOUD</name>
<dbReference type="STRING" id="431595.K3XAQ5"/>
<dbReference type="CDD" id="cd04301">
    <property type="entry name" value="NAT_SF"/>
    <property type="match status" value="1"/>
</dbReference>